<dbReference type="SMART" id="SM00846">
    <property type="entry name" value="Gp_dh_N"/>
    <property type="match status" value="1"/>
</dbReference>
<keyword evidence="2" id="KW-0547">Nucleotide-binding</keyword>
<dbReference type="InterPro" id="IPR036291">
    <property type="entry name" value="NAD(P)-bd_dom_sf"/>
</dbReference>
<name>A0ABT7A2B2_9ACTN</name>
<evidence type="ECO:0000313" key="6">
    <source>
        <dbReference type="EMBL" id="MDJ1135488.1"/>
    </source>
</evidence>
<dbReference type="NCBIfam" id="TIGR01534">
    <property type="entry name" value="GAPDH-I"/>
    <property type="match status" value="1"/>
</dbReference>
<evidence type="ECO:0000256" key="2">
    <source>
        <dbReference type="ARBA" id="ARBA00022741"/>
    </source>
</evidence>
<dbReference type="Pfam" id="PF02800">
    <property type="entry name" value="Gp_dh_C"/>
    <property type="match status" value="1"/>
</dbReference>
<dbReference type="Gene3D" id="3.30.360.10">
    <property type="entry name" value="Dihydrodipicolinate Reductase, domain 2"/>
    <property type="match status" value="1"/>
</dbReference>
<proteinExistence type="inferred from homology"/>
<dbReference type="InterPro" id="IPR020829">
    <property type="entry name" value="GlycerAld_3-P_DH_cat"/>
</dbReference>
<comment type="caution">
    <text evidence="6">The sequence shown here is derived from an EMBL/GenBank/DDBJ whole genome shotgun (WGS) entry which is preliminary data.</text>
</comment>
<dbReference type="CDD" id="cd05214">
    <property type="entry name" value="GAPDH_I_N"/>
    <property type="match status" value="1"/>
</dbReference>
<sequence length="340" mass="35958">MTVRVGINGFGRIGRSYLRGVLERAEGKGTPVEVVAVNDVAPAAVLAHLLEYDSTYGRLQRPVSHEAGALTVGGRDIAVSAVHDPVEIPWAAHGVEIVVESTGRFRARADAARHLEAGARKVLVSAPGKGADATVVMGVNESVYAPDRHHVVSAASCTTNCVVPMVKVLHERFGIDRGLMTTVHGYTGDQSLLDGPHKDFRRARSAALSIIPTSTGAARAVGAVVPELDGALDGLSLRVPVEDGSLTDLTAVLRRPVETEEITTAFTEAATGPLSGILRVSTAPIVSRDIIGDPASCVVDAPLTLVRGDLVKIFGWYDNEWGYANRLLDLTEFVSNHIGL</sequence>
<dbReference type="PIRSF" id="PIRSF000149">
    <property type="entry name" value="GAP_DH"/>
    <property type="match status" value="1"/>
</dbReference>
<dbReference type="Proteomes" id="UP001214441">
    <property type="component" value="Unassembled WGS sequence"/>
</dbReference>
<evidence type="ECO:0000256" key="3">
    <source>
        <dbReference type="ARBA" id="ARBA00023002"/>
    </source>
</evidence>
<reference evidence="6 7" key="1">
    <citation type="submission" date="2023-05" db="EMBL/GenBank/DDBJ databases">
        <title>Streptantibioticus silvisoli sp. nov., acidotolerant actinomycetes 1 from pine litter.</title>
        <authorList>
            <person name="Swiecimska M."/>
            <person name="Golinska P."/>
            <person name="Sangal V."/>
            <person name="Wachnowicz B."/>
            <person name="Goodfellow M."/>
        </authorList>
    </citation>
    <scope>NUCLEOTIDE SEQUENCE [LARGE SCALE GENOMIC DNA]</scope>
    <source>
        <strain evidence="6 7">DSM 42109</strain>
    </source>
</reference>
<feature type="domain" description="Glyceraldehyde 3-phosphate dehydrogenase NAD(P) binding" evidence="5">
    <location>
        <begin position="3"/>
        <end position="157"/>
    </location>
</feature>
<evidence type="ECO:0000259" key="5">
    <source>
        <dbReference type="SMART" id="SM00846"/>
    </source>
</evidence>
<evidence type="ECO:0000256" key="4">
    <source>
        <dbReference type="RuleBase" id="RU000397"/>
    </source>
</evidence>
<keyword evidence="3" id="KW-0560">Oxidoreductase</keyword>
<dbReference type="PANTHER" id="PTHR43148">
    <property type="entry name" value="GLYCERALDEHYDE-3-PHOSPHATE DEHYDROGENASE 2"/>
    <property type="match status" value="1"/>
</dbReference>
<dbReference type="Pfam" id="PF00044">
    <property type="entry name" value="Gp_dh_N"/>
    <property type="match status" value="1"/>
</dbReference>
<dbReference type="RefSeq" id="WP_274043215.1">
    <property type="nucleotide sequence ID" value="NZ_JANCPR020000029.1"/>
</dbReference>
<comment type="similarity">
    <text evidence="1 4">Belongs to the glyceraldehyde-3-phosphate dehydrogenase family.</text>
</comment>
<evidence type="ECO:0000313" key="7">
    <source>
        <dbReference type="Proteomes" id="UP001214441"/>
    </source>
</evidence>
<dbReference type="SUPFAM" id="SSF51735">
    <property type="entry name" value="NAD(P)-binding Rossmann-fold domains"/>
    <property type="match status" value="1"/>
</dbReference>
<dbReference type="SUPFAM" id="SSF55347">
    <property type="entry name" value="Glyceraldehyde-3-phosphate dehydrogenase-like, C-terminal domain"/>
    <property type="match status" value="1"/>
</dbReference>
<dbReference type="InterPro" id="IPR020831">
    <property type="entry name" value="GlycerAld/Erythrose_P_DH"/>
</dbReference>
<accession>A0ABT7A2B2</accession>
<dbReference type="Gene3D" id="3.40.50.720">
    <property type="entry name" value="NAD(P)-binding Rossmann-like Domain"/>
    <property type="match status" value="1"/>
</dbReference>
<dbReference type="InterPro" id="IPR006424">
    <property type="entry name" value="Glyceraldehyde-3-P_DH_1"/>
</dbReference>
<dbReference type="CDD" id="cd18126">
    <property type="entry name" value="GAPDH_I_C"/>
    <property type="match status" value="1"/>
</dbReference>
<organism evidence="6 7">
    <name type="scientific">Streptomyces iconiensis</name>
    <dbReference type="NCBI Taxonomy" id="1384038"/>
    <lineage>
        <taxon>Bacteria</taxon>
        <taxon>Bacillati</taxon>
        <taxon>Actinomycetota</taxon>
        <taxon>Actinomycetes</taxon>
        <taxon>Kitasatosporales</taxon>
        <taxon>Streptomycetaceae</taxon>
        <taxon>Streptomyces</taxon>
    </lineage>
</organism>
<dbReference type="EMBL" id="JANCPR020000029">
    <property type="protein sequence ID" value="MDJ1135488.1"/>
    <property type="molecule type" value="Genomic_DNA"/>
</dbReference>
<keyword evidence="7" id="KW-1185">Reference proteome</keyword>
<protein>
    <submittedName>
        <fullName evidence="6">Type I glyceraldehyde-3-phosphate dehydrogenase</fullName>
    </submittedName>
</protein>
<dbReference type="PRINTS" id="PR00078">
    <property type="entry name" value="G3PDHDRGNASE"/>
</dbReference>
<dbReference type="InterPro" id="IPR020828">
    <property type="entry name" value="GlycerAld_3-P_DH_NAD(P)-bd"/>
</dbReference>
<gene>
    <name evidence="6" type="primary">gap</name>
    <name evidence="6" type="ORF">NMN56_026740</name>
</gene>
<evidence type="ECO:0000256" key="1">
    <source>
        <dbReference type="ARBA" id="ARBA00007406"/>
    </source>
</evidence>